<dbReference type="InterPro" id="IPR000014">
    <property type="entry name" value="PAS"/>
</dbReference>
<dbReference type="Pfam" id="PF08447">
    <property type="entry name" value="PAS_3"/>
    <property type="match status" value="1"/>
</dbReference>
<organism evidence="2 3">
    <name type="scientific">Pseudomonas fluorescens</name>
    <dbReference type="NCBI Taxonomy" id="294"/>
    <lineage>
        <taxon>Bacteria</taxon>
        <taxon>Pseudomonadati</taxon>
        <taxon>Pseudomonadota</taxon>
        <taxon>Gammaproteobacteria</taxon>
        <taxon>Pseudomonadales</taxon>
        <taxon>Pseudomonadaceae</taxon>
        <taxon>Pseudomonas</taxon>
    </lineage>
</organism>
<dbReference type="InterPro" id="IPR035965">
    <property type="entry name" value="PAS-like_dom_sf"/>
</dbReference>
<feature type="domain" description="PAS fold-3" evidence="1">
    <location>
        <begin position="150"/>
        <end position="236"/>
    </location>
</feature>
<dbReference type="SUPFAM" id="SSF55785">
    <property type="entry name" value="PYP-like sensor domain (PAS domain)"/>
    <property type="match status" value="2"/>
</dbReference>
<gene>
    <name evidence="2" type="ORF">PS943_04317</name>
</gene>
<proteinExistence type="predicted"/>
<dbReference type="Proteomes" id="UP000325645">
    <property type="component" value="Unassembled WGS sequence"/>
</dbReference>
<dbReference type="CDD" id="cd00130">
    <property type="entry name" value="PAS"/>
    <property type="match status" value="1"/>
</dbReference>
<dbReference type="EMBL" id="CABVJH010000008">
    <property type="protein sequence ID" value="VVQ35427.1"/>
    <property type="molecule type" value="Genomic_DNA"/>
</dbReference>
<reference evidence="2 3" key="1">
    <citation type="submission" date="2019-09" db="EMBL/GenBank/DDBJ databases">
        <authorList>
            <person name="Chandra G."/>
            <person name="Truman W A."/>
        </authorList>
    </citation>
    <scope>NUCLEOTIDE SEQUENCE [LARGE SCALE GENOMIC DNA]</scope>
    <source>
        <strain evidence="2">PS943</strain>
    </source>
</reference>
<evidence type="ECO:0000259" key="1">
    <source>
        <dbReference type="Pfam" id="PF08447"/>
    </source>
</evidence>
<evidence type="ECO:0000313" key="3">
    <source>
        <dbReference type="Proteomes" id="UP000325645"/>
    </source>
</evidence>
<name>A0A5E7WLC9_PSEFL</name>
<dbReference type="InterPro" id="IPR013655">
    <property type="entry name" value="PAS_fold_3"/>
</dbReference>
<accession>A0A5E7WLC9</accession>
<dbReference type="Gene3D" id="3.30.450.20">
    <property type="entry name" value="PAS domain"/>
    <property type="match status" value="2"/>
</dbReference>
<dbReference type="RefSeq" id="WP_150658014.1">
    <property type="nucleotide sequence ID" value="NZ_CABVJH010000008.1"/>
</dbReference>
<sequence>MSFTELMHEPELLNAIPVAVVVVGEDGRIVRHNSHWYGRMHWTVGDFFESAVHHEDKGRWENLLASARQMASAPQTLELRFIDRASKLLWGEVSCQCHGGQFYLTFIDRTVSRHKTIQMQADHRSATDLLHSLPALVYRGRINREWTMEFVSKGCEALTGYSAESIRDGINGTYGQLILPEYADYIWEGVQSALMLKAPYALTYRIHCANGEVKWVLEKGTGIFTDSGELLGIEGLILEIAPPSSAVQSSE</sequence>
<dbReference type="AlphaFoldDB" id="A0A5E7WLC9"/>
<protein>
    <recommendedName>
        <fullName evidence="1">PAS fold-3 domain-containing protein</fullName>
    </recommendedName>
</protein>
<evidence type="ECO:0000313" key="2">
    <source>
        <dbReference type="EMBL" id="VVQ35427.1"/>
    </source>
</evidence>